<feature type="compositionally biased region" description="Polar residues" evidence="15">
    <location>
        <begin position="75"/>
        <end position="84"/>
    </location>
</feature>
<dbReference type="GO" id="GO:0030889">
    <property type="term" value="P:negative regulation of B cell proliferation"/>
    <property type="evidence" value="ECO:0007669"/>
    <property type="project" value="UniProtKB-ARBA"/>
</dbReference>
<dbReference type="PANTHER" id="PTHR17554:SF2">
    <property type="entry name" value="TYRO PROTEIN TYROSINE KINASE-BINDING PROTEIN"/>
    <property type="match status" value="1"/>
</dbReference>
<dbReference type="GO" id="GO:0002283">
    <property type="term" value="P:neutrophil activation involved in immune response"/>
    <property type="evidence" value="ECO:0007669"/>
    <property type="project" value="TreeGrafter"/>
</dbReference>
<dbReference type="FunFam" id="1.10.287.770:FF:000004">
    <property type="entry name" value="TYRO protein tyrosine kinase-binding protein"/>
    <property type="match status" value="1"/>
</dbReference>
<dbReference type="GO" id="GO:0032816">
    <property type="term" value="P:positive regulation of natural killer cell activation"/>
    <property type="evidence" value="ECO:0007669"/>
    <property type="project" value="TreeGrafter"/>
</dbReference>
<evidence type="ECO:0000256" key="14">
    <source>
        <dbReference type="ARBA" id="ARBA00031252"/>
    </source>
</evidence>
<dbReference type="GO" id="GO:0002282">
    <property type="term" value="P:microglial cell activation involved in immune response"/>
    <property type="evidence" value="ECO:0007669"/>
    <property type="project" value="TreeGrafter"/>
</dbReference>
<keyword evidence="7" id="KW-0479">Metal-binding</keyword>
<organism evidence="18 19">
    <name type="scientific">Sarcophilus harrisii</name>
    <name type="common">Tasmanian devil</name>
    <name type="synonym">Sarcophilus laniarius</name>
    <dbReference type="NCBI Taxonomy" id="9305"/>
    <lineage>
        <taxon>Eukaryota</taxon>
        <taxon>Metazoa</taxon>
        <taxon>Chordata</taxon>
        <taxon>Craniata</taxon>
        <taxon>Vertebrata</taxon>
        <taxon>Euteleostomi</taxon>
        <taxon>Mammalia</taxon>
        <taxon>Metatheria</taxon>
        <taxon>Dasyuromorphia</taxon>
        <taxon>Dasyuridae</taxon>
        <taxon>Sarcophilus</taxon>
    </lineage>
</organism>
<evidence type="ECO:0000256" key="10">
    <source>
        <dbReference type="ARBA" id="ARBA00022859"/>
    </source>
</evidence>
<dbReference type="FunCoup" id="A0A7N4NZP3">
    <property type="interactions" value="224"/>
</dbReference>
<feature type="transmembrane region" description="Helical" evidence="16">
    <location>
        <begin position="36"/>
        <end position="58"/>
    </location>
</feature>
<evidence type="ECO:0000256" key="3">
    <source>
        <dbReference type="ARBA" id="ARBA00022356"/>
    </source>
</evidence>
<keyword evidence="13" id="KW-1015">Disulfide bond</keyword>
<evidence type="ECO:0000256" key="5">
    <source>
        <dbReference type="ARBA" id="ARBA00022553"/>
    </source>
</evidence>
<dbReference type="InParanoid" id="A0A7N4NZP3"/>
<dbReference type="GO" id="GO:0034241">
    <property type="term" value="P:positive regulation of macrophage fusion"/>
    <property type="evidence" value="ECO:0007669"/>
    <property type="project" value="TreeGrafter"/>
</dbReference>
<evidence type="ECO:0000256" key="12">
    <source>
        <dbReference type="ARBA" id="ARBA00023136"/>
    </source>
</evidence>
<dbReference type="GO" id="GO:0005886">
    <property type="term" value="C:plasma membrane"/>
    <property type="evidence" value="ECO:0007669"/>
    <property type="project" value="UniProtKB-SubCell"/>
</dbReference>
<feature type="signal peptide" evidence="17">
    <location>
        <begin position="1"/>
        <end position="26"/>
    </location>
</feature>
<evidence type="ECO:0000313" key="19">
    <source>
        <dbReference type="Proteomes" id="UP000007648"/>
    </source>
</evidence>
<evidence type="ECO:0000256" key="11">
    <source>
        <dbReference type="ARBA" id="ARBA00022989"/>
    </source>
</evidence>
<dbReference type="GO" id="GO:0030316">
    <property type="term" value="P:osteoclast differentiation"/>
    <property type="evidence" value="ECO:0007669"/>
    <property type="project" value="UniProtKB-ARBA"/>
</dbReference>
<dbReference type="AlphaFoldDB" id="A0A7N4NZP3"/>
<keyword evidence="8 17" id="KW-0732">Signal</keyword>
<dbReference type="GO" id="GO:0032911">
    <property type="term" value="P:negative regulation of transforming growth factor beta1 production"/>
    <property type="evidence" value="ECO:0007669"/>
    <property type="project" value="TreeGrafter"/>
</dbReference>
<comment type="subcellular location">
    <subcellularLocation>
        <location evidence="1">Cell membrane</location>
        <topology evidence="1">Single-pass type I membrane protein</topology>
    </subcellularLocation>
</comment>
<keyword evidence="4" id="KW-1003">Cell membrane</keyword>
<keyword evidence="10" id="KW-0391">Immunity</keyword>
<evidence type="ECO:0000256" key="16">
    <source>
        <dbReference type="SAM" id="Phobius"/>
    </source>
</evidence>
<dbReference type="GO" id="GO:1904151">
    <property type="term" value="P:positive regulation of microglial cell mediated cytotoxicity"/>
    <property type="evidence" value="ECO:0007669"/>
    <property type="project" value="TreeGrafter"/>
</dbReference>
<reference evidence="18" key="2">
    <citation type="submission" date="2025-08" db="UniProtKB">
        <authorList>
            <consortium name="Ensembl"/>
        </authorList>
    </citation>
    <scope>IDENTIFICATION</scope>
</reference>
<evidence type="ECO:0000256" key="4">
    <source>
        <dbReference type="ARBA" id="ARBA00022475"/>
    </source>
</evidence>
<dbReference type="Gene3D" id="1.10.287.770">
    <property type="entry name" value="YojJ-like"/>
    <property type="match status" value="1"/>
</dbReference>
<evidence type="ECO:0000256" key="2">
    <source>
        <dbReference type="ARBA" id="ARBA00009791"/>
    </source>
</evidence>
<accession>A0A7N4NZP3</accession>
<dbReference type="GO" id="GO:0005102">
    <property type="term" value="F:signaling receptor binding"/>
    <property type="evidence" value="ECO:0007669"/>
    <property type="project" value="UniProtKB-ARBA"/>
</dbReference>
<dbReference type="Ensembl" id="ENSSHAT00000033390.1">
    <property type="protein sequence ID" value="ENSSHAP00000030948.1"/>
    <property type="gene ID" value="ENSSHAG00000028595.1"/>
</dbReference>
<evidence type="ECO:0000256" key="17">
    <source>
        <dbReference type="SAM" id="SignalP"/>
    </source>
</evidence>
<dbReference type="GO" id="GO:0009986">
    <property type="term" value="C:cell surface"/>
    <property type="evidence" value="ECO:0007669"/>
    <property type="project" value="UniProtKB-ARBA"/>
</dbReference>
<evidence type="ECO:0000256" key="7">
    <source>
        <dbReference type="ARBA" id="ARBA00022723"/>
    </source>
</evidence>
<dbReference type="PANTHER" id="PTHR17554">
    <property type="entry name" value="TYRO PROTEIN TYROSINE KINASE-BINDING PROTEIN"/>
    <property type="match status" value="1"/>
</dbReference>
<dbReference type="Proteomes" id="UP000007648">
    <property type="component" value="Unassembled WGS sequence"/>
</dbReference>
<evidence type="ECO:0000256" key="9">
    <source>
        <dbReference type="ARBA" id="ARBA00022837"/>
    </source>
</evidence>
<keyword evidence="5" id="KW-0597">Phosphoprotein</keyword>
<feature type="chain" id="PRO_5029598149" description="TYRO protein tyrosine kinase-binding protein" evidence="17">
    <location>
        <begin position="27"/>
        <end position="117"/>
    </location>
</feature>
<evidence type="ECO:0000256" key="8">
    <source>
        <dbReference type="ARBA" id="ARBA00022729"/>
    </source>
</evidence>
<evidence type="ECO:0000256" key="1">
    <source>
        <dbReference type="ARBA" id="ARBA00004251"/>
    </source>
</evidence>
<keyword evidence="11 16" id="KW-1133">Transmembrane helix</keyword>
<dbReference type="InterPro" id="IPR026200">
    <property type="entry name" value="Tyrobp"/>
</dbReference>
<reference evidence="18" key="3">
    <citation type="submission" date="2025-09" db="UniProtKB">
        <authorList>
            <consortium name="Ensembl"/>
        </authorList>
    </citation>
    <scope>IDENTIFICATION</scope>
</reference>
<sequence>MGKGRAPTLGLALILALLLTPGGELGFLCPGVSPGILAGIVLGDLVLTILIALAVYYLGRLVPLGRNSPEARNKQVPQGKSPQAQFPKPQNPTHPANPGKIPSSNPHPAKTSKKTPK</sequence>
<evidence type="ECO:0000313" key="18">
    <source>
        <dbReference type="Ensembl" id="ENSSHAP00000030948.1"/>
    </source>
</evidence>
<feature type="region of interest" description="Disordered" evidence="15">
    <location>
        <begin position="66"/>
        <end position="117"/>
    </location>
</feature>
<evidence type="ECO:0000256" key="6">
    <source>
        <dbReference type="ARBA" id="ARBA00022692"/>
    </source>
</evidence>
<dbReference type="GO" id="GO:0007166">
    <property type="term" value="P:cell surface receptor signaling pathway"/>
    <property type="evidence" value="ECO:0007669"/>
    <property type="project" value="UniProtKB-ARBA"/>
</dbReference>
<keyword evidence="12 16" id="KW-0472">Membrane</keyword>
<protein>
    <recommendedName>
        <fullName evidence="3">TYRO protein tyrosine kinase-binding protein</fullName>
    </recommendedName>
    <alternativeName>
        <fullName evidence="14">DNAX-activation protein 12</fullName>
    </alternativeName>
</protein>
<comment type="similarity">
    <text evidence="2">Belongs to the TYROBP family.</text>
</comment>
<name>A0A7N4NZP3_SARHA</name>
<keyword evidence="19" id="KW-1185">Reference proteome</keyword>
<evidence type="ECO:0000256" key="15">
    <source>
        <dbReference type="SAM" id="MobiDB-lite"/>
    </source>
</evidence>
<evidence type="ECO:0000256" key="13">
    <source>
        <dbReference type="ARBA" id="ARBA00023157"/>
    </source>
</evidence>
<keyword evidence="6 16" id="KW-0812">Transmembrane</keyword>
<keyword evidence="9" id="KW-0106">Calcium</keyword>
<dbReference type="GO" id="GO:0046872">
    <property type="term" value="F:metal ion binding"/>
    <property type="evidence" value="ECO:0007669"/>
    <property type="project" value="UniProtKB-KW"/>
</dbReference>
<proteinExistence type="inferred from homology"/>
<reference evidence="18 19" key="1">
    <citation type="journal article" date="2011" name="Proc. Natl. Acad. Sci. U.S.A.">
        <title>Genetic diversity and population structure of the endangered marsupial Sarcophilus harrisii (Tasmanian devil).</title>
        <authorList>
            <person name="Miller W."/>
            <person name="Hayes V.M."/>
            <person name="Ratan A."/>
            <person name="Petersen D.C."/>
            <person name="Wittekindt N.E."/>
            <person name="Miller J."/>
            <person name="Walenz B."/>
            <person name="Knight J."/>
            <person name="Qi J."/>
            <person name="Zhao F."/>
            <person name="Wang Q."/>
            <person name="Bedoya-Reina O.C."/>
            <person name="Katiyar N."/>
            <person name="Tomsho L.P."/>
            <person name="Kasson L.M."/>
            <person name="Hardie R.A."/>
            <person name="Woodbridge P."/>
            <person name="Tindall E.A."/>
            <person name="Bertelsen M.F."/>
            <person name="Dixon D."/>
            <person name="Pyecroft S."/>
            <person name="Helgen K.M."/>
            <person name="Lesk A.M."/>
            <person name="Pringle T.H."/>
            <person name="Patterson N."/>
            <person name="Zhang Y."/>
            <person name="Kreiss A."/>
            <person name="Woods G.M."/>
            <person name="Jones M.E."/>
            <person name="Schuster S.C."/>
        </authorList>
    </citation>
    <scope>NUCLEOTIDE SEQUENCE [LARGE SCALE GENOMIC DNA]</scope>
</reference>